<name>A0A087UGL5_STEMI</name>
<feature type="signal peptide" evidence="6">
    <location>
        <begin position="1"/>
        <end position="17"/>
    </location>
</feature>
<feature type="transmembrane region" description="Helical" evidence="5">
    <location>
        <begin position="199"/>
        <end position="220"/>
    </location>
</feature>
<dbReference type="InterPro" id="IPR000832">
    <property type="entry name" value="GPCR_2_secretin-like"/>
</dbReference>
<evidence type="ECO:0000313" key="9">
    <source>
        <dbReference type="Proteomes" id="UP000054359"/>
    </source>
</evidence>
<keyword evidence="4 5" id="KW-0472">Membrane</keyword>
<keyword evidence="3 5" id="KW-1133">Transmembrane helix</keyword>
<feature type="transmembrane region" description="Helical" evidence="5">
    <location>
        <begin position="324"/>
        <end position="344"/>
    </location>
</feature>
<dbReference type="SUPFAM" id="SSF81321">
    <property type="entry name" value="Family A G protein-coupled receptor-like"/>
    <property type="match status" value="1"/>
</dbReference>
<keyword evidence="8" id="KW-0675">Receptor</keyword>
<dbReference type="Gene3D" id="1.20.1070.10">
    <property type="entry name" value="Rhodopsin 7-helix transmembrane proteins"/>
    <property type="match status" value="1"/>
</dbReference>
<dbReference type="InterPro" id="IPR053231">
    <property type="entry name" value="GPCR_LN-TM7"/>
</dbReference>
<dbReference type="Proteomes" id="UP000054359">
    <property type="component" value="Unassembled WGS sequence"/>
</dbReference>
<dbReference type="GO" id="GO:0004930">
    <property type="term" value="F:G protein-coupled receptor activity"/>
    <property type="evidence" value="ECO:0007669"/>
    <property type="project" value="InterPro"/>
</dbReference>
<evidence type="ECO:0000256" key="3">
    <source>
        <dbReference type="ARBA" id="ARBA00022989"/>
    </source>
</evidence>
<dbReference type="OMA" id="RIECTWI"/>
<evidence type="ECO:0000313" key="8">
    <source>
        <dbReference type="EMBL" id="KFM76504.1"/>
    </source>
</evidence>
<gene>
    <name evidence="8" type="ORF">X975_20580</name>
</gene>
<evidence type="ECO:0000256" key="4">
    <source>
        <dbReference type="ARBA" id="ARBA00023136"/>
    </source>
</evidence>
<feature type="chain" id="PRO_5001830483" evidence="6">
    <location>
        <begin position="18"/>
        <end position="445"/>
    </location>
</feature>
<dbReference type="GO" id="GO:0007166">
    <property type="term" value="P:cell surface receptor signaling pathway"/>
    <property type="evidence" value="ECO:0007669"/>
    <property type="project" value="InterPro"/>
</dbReference>
<evidence type="ECO:0000256" key="6">
    <source>
        <dbReference type="SAM" id="SignalP"/>
    </source>
</evidence>
<feature type="transmembrane region" description="Helical" evidence="5">
    <location>
        <begin position="170"/>
        <end position="192"/>
    </location>
</feature>
<dbReference type="PANTHER" id="PTHR45902:SF4">
    <property type="entry name" value="G-PROTEIN COUPLED RECEPTORS FAMILY 2 PROFILE 2 DOMAIN-CONTAINING PROTEIN"/>
    <property type="match status" value="1"/>
</dbReference>
<evidence type="ECO:0000256" key="2">
    <source>
        <dbReference type="ARBA" id="ARBA00022692"/>
    </source>
</evidence>
<organism evidence="8 9">
    <name type="scientific">Stegodyphus mimosarum</name>
    <name type="common">African social velvet spider</name>
    <dbReference type="NCBI Taxonomy" id="407821"/>
    <lineage>
        <taxon>Eukaryota</taxon>
        <taxon>Metazoa</taxon>
        <taxon>Ecdysozoa</taxon>
        <taxon>Arthropoda</taxon>
        <taxon>Chelicerata</taxon>
        <taxon>Arachnida</taxon>
        <taxon>Araneae</taxon>
        <taxon>Araneomorphae</taxon>
        <taxon>Entelegynae</taxon>
        <taxon>Eresoidea</taxon>
        <taxon>Eresidae</taxon>
        <taxon>Stegodyphus</taxon>
    </lineage>
</organism>
<sequence>MSKRLILIYAVIQLSMALTVNEDNSLNRSVIRSTTNFSQYIHIDSRHLPTEESEVNLCRNDVSTETLIPIETKYHKRSASIRNFITTTTASSVSEIDLSRFSEEFLNCTHSMVEPECYEILANGSVYVPLYFRIFNTTDYVIGEDRILFICPNFFPTIVVKPKFTSGLELVTVIGLAISAVFIVLHIIMFIFLKKLRNLPGYCLLSLCVALLMAYTGSFLQYSLGGRIECTWIGMIMFYFYLASFFWMNVMSYDVWRSLRMATSKLRLMTDKPKVVRFALYSTFSWGTPLLILFIAFIVDRTTERPEYKLIFTEECWFRYKHALSVYFALPFLILLFLNIMFYISSFCMISSSSMKTAENKSDLWFHFLVSMRLAVAMGLMWIFAVIAVATEATFLWYFYAICGSLQGVFIFFSFTFTEKTRKECKKTIQKKKSSVSRTQTSSQF</sequence>
<keyword evidence="9" id="KW-1185">Reference proteome</keyword>
<protein>
    <submittedName>
        <fullName evidence="8">G-protein coupled receptor Mth2</fullName>
    </submittedName>
</protein>
<dbReference type="PROSITE" id="PS50261">
    <property type="entry name" value="G_PROTEIN_RECEP_F2_4"/>
    <property type="match status" value="1"/>
</dbReference>
<reference evidence="8 9" key="1">
    <citation type="submission" date="2013-11" db="EMBL/GenBank/DDBJ databases">
        <title>Genome sequencing of Stegodyphus mimosarum.</title>
        <authorList>
            <person name="Bechsgaard J."/>
        </authorList>
    </citation>
    <scope>NUCLEOTIDE SEQUENCE [LARGE SCALE GENOMIC DNA]</scope>
</reference>
<dbReference type="AlphaFoldDB" id="A0A087UGL5"/>
<feature type="transmembrane region" description="Helical" evidence="5">
    <location>
        <begin position="232"/>
        <end position="256"/>
    </location>
</feature>
<feature type="transmembrane region" description="Helical" evidence="5">
    <location>
        <begin position="364"/>
        <end position="389"/>
    </location>
</feature>
<dbReference type="STRING" id="407821.A0A087UGL5"/>
<keyword evidence="6" id="KW-0732">Signal</keyword>
<dbReference type="Pfam" id="PF00002">
    <property type="entry name" value="7tm_2"/>
    <property type="match status" value="1"/>
</dbReference>
<feature type="non-terminal residue" evidence="8">
    <location>
        <position position="445"/>
    </location>
</feature>
<evidence type="ECO:0000259" key="7">
    <source>
        <dbReference type="PROSITE" id="PS50261"/>
    </source>
</evidence>
<feature type="transmembrane region" description="Helical" evidence="5">
    <location>
        <begin position="395"/>
        <end position="417"/>
    </location>
</feature>
<proteinExistence type="predicted"/>
<comment type="subcellular location">
    <subcellularLocation>
        <location evidence="1">Membrane</location>
        <topology evidence="1">Multi-pass membrane protein</topology>
    </subcellularLocation>
</comment>
<dbReference type="PRINTS" id="PR00249">
    <property type="entry name" value="GPCRSECRETIN"/>
</dbReference>
<dbReference type="CDD" id="cd15039">
    <property type="entry name" value="7tmB3_Methuselah-like"/>
    <property type="match status" value="1"/>
</dbReference>
<evidence type="ECO:0000256" key="5">
    <source>
        <dbReference type="SAM" id="Phobius"/>
    </source>
</evidence>
<dbReference type="OrthoDB" id="6134459at2759"/>
<dbReference type="EMBL" id="KK119714">
    <property type="protein sequence ID" value="KFM76504.1"/>
    <property type="molecule type" value="Genomic_DNA"/>
</dbReference>
<dbReference type="GO" id="GO:0016020">
    <property type="term" value="C:membrane"/>
    <property type="evidence" value="ECO:0007669"/>
    <property type="project" value="UniProtKB-SubCell"/>
</dbReference>
<accession>A0A087UGL5</accession>
<feature type="transmembrane region" description="Helical" evidence="5">
    <location>
        <begin position="276"/>
        <end position="299"/>
    </location>
</feature>
<dbReference type="PANTHER" id="PTHR45902">
    <property type="entry name" value="LATROPHILIN RECEPTOR-LIKE PROTEIN A"/>
    <property type="match status" value="1"/>
</dbReference>
<evidence type="ECO:0000256" key="1">
    <source>
        <dbReference type="ARBA" id="ARBA00004141"/>
    </source>
</evidence>
<dbReference type="InterPro" id="IPR017981">
    <property type="entry name" value="GPCR_2-like_7TM"/>
</dbReference>
<feature type="domain" description="G-protein coupled receptors family 2 profile 2" evidence="7">
    <location>
        <begin position="168"/>
        <end position="419"/>
    </location>
</feature>
<keyword evidence="2 5" id="KW-0812">Transmembrane</keyword>